<sequence>MFHYGKLIRDYRKRKHMTQKELAIASNCSYSYISKIESGKIEPPKDLIVKISEILEIKELQDNYTTSPQLADKLIEWHHTINEHRIFNADKLFKELKPHFPLHHINLNTHYYINLFRHFLLRFDHAQAKLLLPRILDYTKTLYKQELYICYKSLGYYFLLDNDIKKALHYLQLARNTEDVSINEPEIHIYFAIIHIYLNEPAHAENELMEAKTYYETQVDPINHLLFKYLLTFPDILRHKHDKVVSSLEKILSHSVYHSFQIKYELIYFTLGYIYIEEKQFNKAISILRKAITKEKNPLFKVKYIYFLAIAYAYNGQKNESLDYIQIGIGLKSNRKYQYWLYILKKIMSNKLCTEETSLYIHKNMLPYFTNTGDQPQINECHLLLSIIYHKMNHYKRANSHLFNVVNGFQLAELTEKYEV</sequence>
<dbReference type="PROSITE" id="PS50943">
    <property type="entry name" value="HTH_CROC1"/>
    <property type="match status" value="1"/>
</dbReference>
<gene>
    <name evidence="3" type="ORF">F9U64_20040</name>
</gene>
<feature type="repeat" description="TPR" evidence="1">
    <location>
        <begin position="265"/>
        <end position="298"/>
    </location>
</feature>
<dbReference type="Gene3D" id="1.10.260.40">
    <property type="entry name" value="lambda repressor-like DNA-binding domains"/>
    <property type="match status" value="1"/>
</dbReference>
<name>A0A7C8GRD0_9BACI</name>
<dbReference type="SMART" id="SM00028">
    <property type="entry name" value="TPR"/>
    <property type="match status" value="3"/>
</dbReference>
<dbReference type="CDD" id="cd00093">
    <property type="entry name" value="HTH_XRE"/>
    <property type="match status" value="1"/>
</dbReference>
<evidence type="ECO:0000256" key="1">
    <source>
        <dbReference type="PROSITE-ProRule" id="PRU00339"/>
    </source>
</evidence>
<dbReference type="OrthoDB" id="2958902at2"/>
<dbReference type="EMBL" id="WEID01000109">
    <property type="protein sequence ID" value="KAB8126358.1"/>
    <property type="molecule type" value="Genomic_DNA"/>
</dbReference>
<dbReference type="Gene3D" id="1.25.40.10">
    <property type="entry name" value="Tetratricopeptide repeat domain"/>
    <property type="match status" value="1"/>
</dbReference>
<organism evidence="3 4">
    <name type="scientific">Gracilibacillus oryzae</name>
    <dbReference type="NCBI Taxonomy" id="1672701"/>
    <lineage>
        <taxon>Bacteria</taxon>
        <taxon>Bacillati</taxon>
        <taxon>Bacillota</taxon>
        <taxon>Bacilli</taxon>
        <taxon>Bacillales</taxon>
        <taxon>Bacillaceae</taxon>
        <taxon>Gracilibacillus</taxon>
    </lineage>
</organism>
<accession>A0A7C8GRD0</accession>
<dbReference type="SMART" id="SM00530">
    <property type="entry name" value="HTH_XRE"/>
    <property type="match status" value="1"/>
</dbReference>
<evidence type="ECO:0000313" key="3">
    <source>
        <dbReference type="EMBL" id="KAB8126358.1"/>
    </source>
</evidence>
<dbReference type="RefSeq" id="WP_153406653.1">
    <property type="nucleotide sequence ID" value="NZ_ML762450.1"/>
</dbReference>
<dbReference type="Pfam" id="PF01381">
    <property type="entry name" value="HTH_3"/>
    <property type="match status" value="1"/>
</dbReference>
<comment type="caution">
    <text evidence="3">The sequence shown here is derived from an EMBL/GenBank/DDBJ whole genome shotgun (WGS) entry which is preliminary data.</text>
</comment>
<dbReference type="SUPFAM" id="SSF48452">
    <property type="entry name" value="TPR-like"/>
    <property type="match status" value="1"/>
</dbReference>
<dbReference type="Proteomes" id="UP000480246">
    <property type="component" value="Unassembled WGS sequence"/>
</dbReference>
<feature type="domain" description="HTH cro/C1-type" evidence="2">
    <location>
        <begin position="8"/>
        <end position="63"/>
    </location>
</feature>
<proteinExistence type="predicted"/>
<dbReference type="AlphaFoldDB" id="A0A7C8GRD0"/>
<protein>
    <submittedName>
        <fullName evidence="3">Helix-turn-helix domain-containing protein</fullName>
    </submittedName>
</protein>
<reference evidence="3 4" key="1">
    <citation type="submission" date="2019-10" db="EMBL/GenBank/DDBJ databases">
        <title>Gracilibacillus sp. nov. isolated from rice seeds.</title>
        <authorList>
            <person name="He S."/>
        </authorList>
    </citation>
    <scope>NUCLEOTIDE SEQUENCE [LARGE SCALE GENOMIC DNA]</scope>
    <source>
        <strain evidence="3 4">TD8</strain>
    </source>
</reference>
<keyword evidence="4" id="KW-1185">Reference proteome</keyword>
<keyword evidence="1" id="KW-0802">TPR repeat</keyword>
<dbReference type="InterPro" id="IPR010982">
    <property type="entry name" value="Lambda_DNA-bd_dom_sf"/>
</dbReference>
<dbReference type="SUPFAM" id="SSF47413">
    <property type="entry name" value="lambda repressor-like DNA-binding domains"/>
    <property type="match status" value="1"/>
</dbReference>
<dbReference type="InterPro" id="IPR001387">
    <property type="entry name" value="Cro/C1-type_HTH"/>
</dbReference>
<dbReference type="InterPro" id="IPR011990">
    <property type="entry name" value="TPR-like_helical_dom_sf"/>
</dbReference>
<evidence type="ECO:0000259" key="2">
    <source>
        <dbReference type="PROSITE" id="PS50943"/>
    </source>
</evidence>
<dbReference type="PROSITE" id="PS50005">
    <property type="entry name" value="TPR"/>
    <property type="match status" value="1"/>
</dbReference>
<dbReference type="InterPro" id="IPR019734">
    <property type="entry name" value="TPR_rpt"/>
</dbReference>
<evidence type="ECO:0000313" key="4">
    <source>
        <dbReference type="Proteomes" id="UP000480246"/>
    </source>
</evidence>
<dbReference type="GO" id="GO:0003677">
    <property type="term" value="F:DNA binding"/>
    <property type="evidence" value="ECO:0007669"/>
    <property type="project" value="InterPro"/>
</dbReference>